<evidence type="ECO:0000256" key="3">
    <source>
        <dbReference type="ARBA" id="ARBA00022475"/>
    </source>
</evidence>
<dbReference type="OrthoDB" id="157184at2"/>
<evidence type="ECO:0000256" key="7">
    <source>
        <dbReference type="RuleBase" id="RU363032"/>
    </source>
</evidence>
<feature type="transmembrane region" description="Helical" evidence="7">
    <location>
        <begin position="108"/>
        <end position="128"/>
    </location>
</feature>
<dbReference type="Pfam" id="PF00528">
    <property type="entry name" value="BPD_transp_1"/>
    <property type="match status" value="1"/>
</dbReference>
<keyword evidence="2 7" id="KW-0813">Transport</keyword>
<dbReference type="KEGG" id="bhu:bhn_I2229"/>
<reference evidence="10" key="1">
    <citation type="submission" date="2016-10" db="EMBL/GenBank/DDBJ databases">
        <title>The complete genome sequence of the rumen bacterium Butyrivibrio hungatei MB2003.</title>
        <authorList>
            <person name="Palevich N."/>
            <person name="Kelly W.J."/>
            <person name="Leahy S.C."/>
            <person name="Altermann E."/>
            <person name="Rakonjac J."/>
            <person name="Attwood G.T."/>
        </authorList>
    </citation>
    <scope>NUCLEOTIDE SEQUENCE [LARGE SCALE GENOMIC DNA]</scope>
    <source>
        <strain evidence="10">MB2003</strain>
    </source>
</reference>
<evidence type="ECO:0000256" key="1">
    <source>
        <dbReference type="ARBA" id="ARBA00004651"/>
    </source>
</evidence>
<evidence type="ECO:0000256" key="4">
    <source>
        <dbReference type="ARBA" id="ARBA00022692"/>
    </source>
</evidence>
<organism evidence="9 10">
    <name type="scientific">Butyrivibrio hungatei</name>
    <dbReference type="NCBI Taxonomy" id="185008"/>
    <lineage>
        <taxon>Bacteria</taxon>
        <taxon>Bacillati</taxon>
        <taxon>Bacillota</taxon>
        <taxon>Clostridia</taxon>
        <taxon>Lachnospirales</taxon>
        <taxon>Lachnospiraceae</taxon>
        <taxon>Butyrivibrio</taxon>
    </lineage>
</organism>
<keyword evidence="4 7" id="KW-0812">Transmembrane</keyword>
<feature type="transmembrane region" description="Helical" evidence="7">
    <location>
        <begin position="264"/>
        <end position="283"/>
    </location>
</feature>
<dbReference type="SUPFAM" id="SSF161098">
    <property type="entry name" value="MetI-like"/>
    <property type="match status" value="1"/>
</dbReference>
<dbReference type="InterPro" id="IPR000515">
    <property type="entry name" value="MetI-like"/>
</dbReference>
<dbReference type="PANTHER" id="PTHR43744:SF9">
    <property type="entry name" value="POLYGALACTURONAN_RHAMNOGALACTURONAN TRANSPORT SYSTEM PERMEASE PROTEIN YTCP"/>
    <property type="match status" value="1"/>
</dbReference>
<feature type="transmembrane region" description="Helical" evidence="7">
    <location>
        <begin position="73"/>
        <end position="96"/>
    </location>
</feature>
<evidence type="ECO:0000313" key="9">
    <source>
        <dbReference type="EMBL" id="AOZ97262.1"/>
    </source>
</evidence>
<dbReference type="PROSITE" id="PS50928">
    <property type="entry name" value="ABC_TM1"/>
    <property type="match status" value="1"/>
</dbReference>
<dbReference type="PANTHER" id="PTHR43744">
    <property type="entry name" value="ABC TRANSPORTER PERMEASE PROTEIN MG189-RELATED-RELATED"/>
    <property type="match status" value="1"/>
</dbReference>
<keyword evidence="6 7" id="KW-0472">Membrane</keyword>
<keyword evidence="5 7" id="KW-1133">Transmembrane helix</keyword>
<evidence type="ECO:0000256" key="5">
    <source>
        <dbReference type="ARBA" id="ARBA00022989"/>
    </source>
</evidence>
<keyword evidence="10" id="KW-1185">Reference proteome</keyword>
<dbReference type="CDD" id="cd06261">
    <property type="entry name" value="TM_PBP2"/>
    <property type="match status" value="1"/>
</dbReference>
<feature type="transmembrane region" description="Helical" evidence="7">
    <location>
        <begin position="185"/>
        <end position="209"/>
    </location>
</feature>
<evidence type="ECO:0000256" key="2">
    <source>
        <dbReference type="ARBA" id="ARBA00022448"/>
    </source>
</evidence>
<accession>A0A1D9P447</accession>
<evidence type="ECO:0000256" key="6">
    <source>
        <dbReference type="ARBA" id="ARBA00023136"/>
    </source>
</evidence>
<dbReference type="Proteomes" id="UP000179284">
    <property type="component" value="Chromosome I"/>
</dbReference>
<sequence>MRTREERHFQIFAHIVMIILSALAVVPFVLLVISSFTDNDTLIANGYSFTPEKWSVYAYEYIFKTGNSVLHAYGISVILTIVGTVIALSITTMLAYALSKPGLPGRSVLLFLVFFTLLFNGGLVPTYMVYSITLGIKNTFWALLIPGLLMNGFNVLLMKSYFCSSIPNEILDAAYIDGASEFKTFLSVVLPLSKPIVATIGLFAGIAYWNDWMNGYIYLTKRTDLYSVQNLLNRMMQNIQYLSQNSAHIQDAGVGLASIPSVSVRMAMATVGVLPILVTYPFIQGNFVKGITLGGVKG</sequence>
<feature type="transmembrane region" description="Helical" evidence="7">
    <location>
        <begin position="140"/>
        <end position="157"/>
    </location>
</feature>
<dbReference type="RefSeq" id="WP_071176877.1">
    <property type="nucleotide sequence ID" value="NZ_CP017831.1"/>
</dbReference>
<dbReference type="EMBL" id="CP017831">
    <property type="protein sequence ID" value="AOZ97262.1"/>
    <property type="molecule type" value="Genomic_DNA"/>
</dbReference>
<feature type="transmembrane region" description="Helical" evidence="7">
    <location>
        <begin position="12"/>
        <end position="33"/>
    </location>
</feature>
<dbReference type="GO" id="GO:0055085">
    <property type="term" value="P:transmembrane transport"/>
    <property type="evidence" value="ECO:0007669"/>
    <property type="project" value="InterPro"/>
</dbReference>
<keyword evidence="3" id="KW-1003">Cell membrane</keyword>
<evidence type="ECO:0000259" key="8">
    <source>
        <dbReference type="PROSITE" id="PS50928"/>
    </source>
</evidence>
<dbReference type="AlphaFoldDB" id="A0A1D9P447"/>
<dbReference type="Gene3D" id="1.10.3720.10">
    <property type="entry name" value="MetI-like"/>
    <property type="match status" value="1"/>
</dbReference>
<protein>
    <submittedName>
        <fullName evidence="9">Sugar ABC transporter permease protein</fullName>
    </submittedName>
</protein>
<dbReference type="InterPro" id="IPR035906">
    <property type="entry name" value="MetI-like_sf"/>
</dbReference>
<comment type="similarity">
    <text evidence="7">Belongs to the binding-protein-dependent transport system permease family.</text>
</comment>
<comment type="subcellular location">
    <subcellularLocation>
        <location evidence="1 7">Cell membrane</location>
        <topology evidence="1 7">Multi-pass membrane protein</topology>
    </subcellularLocation>
</comment>
<proteinExistence type="inferred from homology"/>
<feature type="domain" description="ABC transmembrane type-1" evidence="8">
    <location>
        <begin position="73"/>
        <end position="283"/>
    </location>
</feature>
<name>A0A1D9P447_9FIRM</name>
<gene>
    <name evidence="9" type="ORF">bhn_I2229</name>
</gene>
<dbReference type="GO" id="GO:0005886">
    <property type="term" value="C:plasma membrane"/>
    <property type="evidence" value="ECO:0007669"/>
    <property type="project" value="UniProtKB-SubCell"/>
</dbReference>
<evidence type="ECO:0000313" key="10">
    <source>
        <dbReference type="Proteomes" id="UP000179284"/>
    </source>
</evidence>